<comment type="subcellular location">
    <subcellularLocation>
        <location evidence="1 7">Cell membrane</location>
        <topology evidence="1 7">Multi-pass membrane protein</topology>
    </subcellularLocation>
</comment>
<protein>
    <submittedName>
        <fullName evidence="9">Sugar ABC transporter permease</fullName>
    </submittedName>
</protein>
<keyword evidence="3" id="KW-1003">Cell membrane</keyword>
<accession>A0A3R8JL68</accession>
<dbReference type="InterPro" id="IPR000515">
    <property type="entry name" value="MetI-like"/>
</dbReference>
<evidence type="ECO:0000256" key="7">
    <source>
        <dbReference type="RuleBase" id="RU363032"/>
    </source>
</evidence>
<keyword evidence="5 7" id="KW-1133">Transmembrane helix</keyword>
<dbReference type="Pfam" id="PF00528">
    <property type="entry name" value="BPD_transp_1"/>
    <property type="match status" value="1"/>
</dbReference>
<feature type="transmembrane region" description="Helical" evidence="7">
    <location>
        <begin position="71"/>
        <end position="92"/>
    </location>
</feature>
<dbReference type="InterPro" id="IPR051393">
    <property type="entry name" value="ABC_transporter_permease"/>
</dbReference>
<evidence type="ECO:0000313" key="10">
    <source>
        <dbReference type="Proteomes" id="UP000274920"/>
    </source>
</evidence>
<evidence type="ECO:0000259" key="8">
    <source>
        <dbReference type="PROSITE" id="PS50928"/>
    </source>
</evidence>
<feature type="transmembrane region" description="Helical" evidence="7">
    <location>
        <begin position="104"/>
        <end position="125"/>
    </location>
</feature>
<dbReference type="GO" id="GO:0005886">
    <property type="term" value="C:plasma membrane"/>
    <property type="evidence" value="ECO:0007669"/>
    <property type="project" value="UniProtKB-SubCell"/>
</dbReference>
<evidence type="ECO:0000313" key="9">
    <source>
        <dbReference type="EMBL" id="RRK30722.1"/>
    </source>
</evidence>
<dbReference type="PANTHER" id="PTHR30193">
    <property type="entry name" value="ABC TRANSPORTER PERMEASE PROTEIN"/>
    <property type="match status" value="1"/>
</dbReference>
<reference evidence="9" key="1">
    <citation type="submission" date="2018-10" db="EMBL/GenBank/DDBJ databases">
        <title>Schaedlerella arabinophila gen. nov. sp. nov., isolated from the mouse intestinal tract and comparative analysis with the genome of the closely related altered Schaedler flora strain ASF502.</title>
        <authorList>
            <person name="Miyake S."/>
            <person name="Soh M."/>
            <person name="Seedorf H."/>
        </authorList>
    </citation>
    <scope>NUCLEOTIDE SEQUENCE [LARGE SCALE GENOMIC DNA]</scope>
    <source>
        <strain evidence="9">DSM 106076</strain>
    </source>
</reference>
<evidence type="ECO:0000256" key="2">
    <source>
        <dbReference type="ARBA" id="ARBA00022448"/>
    </source>
</evidence>
<dbReference type="InterPro" id="IPR035906">
    <property type="entry name" value="MetI-like_sf"/>
</dbReference>
<comment type="caution">
    <text evidence="9">The sequence shown here is derived from an EMBL/GenBank/DDBJ whole genome shotgun (WGS) entry which is preliminary data.</text>
</comment>
<sequence>MNRKKIYPLYLAVIPAVVFTIFFIIPSTAGYYYAFTNWSAARTSDLKFVGLENILSIIQSSKVPVAFVNTLIYAGVKTVMVTLLGFVFAYILNRDIRSRTALRTVYFIPSVFSCLVVGLIFSAVFQTRHGTLNNILNLFGIANIQWLGSRGTAVFAISMAEVWRNVGYAIIITLAGMQSVSSDYIEAAMLDGATEWQMFRKITLPLIMPTVNVNILFSLIYGLKMFDLIYVMTGGGPGNATESFGTLMMNEMSAGRYAQSVAVNLVFTLLLIIVSMLYQKFSSRWETVE</sequence>
<dbReference type="Gene3D" id="1.10.3720.10">
    <property type="entry name" value="MetI-like"/>
    <property type="match status" value="1"/>
</dbReference>
<feature type="transmembrane region" description="Helical" evidence="7">
    <location>
        <begin position="257"/>
        <end position="278"/>
    </location>
</feature>
<dbReference type="Proteomes" id="UP000274920">
    <property type="component" value="Unassembled WGS sequence"/>
</dbReference>
<evidence type="ECO:0000256" key="4">
    <source>
        <dbReference type="ARBA" id="ARBA00022692"/>
    </source>
</evidence>
<feature type="domain" description="ABC transmembrane type-1" evidence="8">
    <location>
        <begin position="67"/>
        <end position="278"/>
    </location>
</feature>
<evidence type="ECO:0000256" key="1">
    <source>
        <dbReference type="ARBA" id="ARBA00004651"/>
    </source>
</evidence>
<proteinExistence type="inferred from homology"/>
<evidence type="ECO:0000256" key="3">
    <source>
        <dbReference type="ARBA" id="ARBA00022475"/>
    </source>
</evidence>
<keyword evidence="4 7" id="KW-0812">Transmembrane</keyword>
<dbReference type="GO" id="GO:0055085">
    <property type="term" value="P:transmembrane transport"/>
    <property type="evidence" value="ECO:0007669"/>
    <property type="project" value="InterPro"/>
</dbReference>
<dbReference type="RefSeq" id="WP_125126518.1">
    <property type="nucleotide sequence ID" value="NZ_CASCYM010000063.1"/>
</dbReference>
<evidence type="ECO:0000256" key="6">
    <source>
        <dbReference type="ARBA" id="ARBA00023136"/>
    </source>
</evidence>
<keyword evidence="2 7" id="KW-0813">Transport</keyword>
<dbReference type="PANTHER" id="PTHR30193:SF37">
    <property type="entry name" value="INNER MEMBRANE ABC TRANSPORTER PERMEASE PROTEIN YCJO"/>
    <property type="match status" value="1"/>
</dbReference>
<evidence type="ECO:0000256" key="5">
    <source>
        <dbReference type="ARBA" id="ARBA00022989"/>
    </source>
</evidence>
<keyword evidence="6 7" id="KW-0472">Membrane</keyword>
<gene>
    <name evidence="9" type="ORF">EBB54_04505</name>
</gene>
<comment type="similarity">
    <text evidence="7">Belongs to the binding-protein-dependent transport system permease family.</text>
</comment>
<dbReference type="PROSITE" id="PS50928">
    <property type="entry name" value="ABC_TM1"/>
    <property type="match status" value="1"/>
</dbReference>
<feature type="transmembrane region" description="Helical" evidence="7">
    <location>
        <begin position="168"/>
        <end position="190"/>
    </location>
</feature>
<dbReference type="AlphaFoldDB" id="A0A3R8JL68"/>
<dbReference type="EMBL" id="RHJS01000002">
    <property type="protein sequence ID" value="RRK30722.1"/>
    <property type="molecule type" value="Genomic_DNA"/>
</dbReference>
<dbReference type="SUPFAM" id="SSF161098">
    <property type="entry name" value="MetI-like"/>
    <property type="match status" value="1"/>
</dbReference>
<feature type="transmembrane region" description="Helical" evidence="7">
    <location>
        <begin position="202"/>
        <end position="223"/>
    </location>
</feature>
<feature type="transmembrane region" description="Helical" evidence="7">
    <location>
        <begin position="7"/>
        <end position="34"/>
    </location>
</feature>
<organism evidence="9 10">
    <name type="scientific">Schaedlerella arabinosiphila</name>
    <dbReference type="NCBI Taxonomy" id="2044587"/>
    <lineage>
        <taxon>Bacteria</taxon>
        <taxon>Bacillati</taxon>
        <taxon>Bacillota</taxon>
        <taxon>Clostridia</taxon>
        <taxon>Lachnospirales</taxon>
        <taxon>Lachnospiraceae</taxon>
        <taxon>Schaedlerella</taxon>
    </lineage>
</organism>
<name>A0A3R8JL68_9FIRM</name>
<keyword evidence="10" id="KW-1185">Reference proteome</keyword>
<dbReference type="CDD" id="cd06261">
    <property type="entry name" value="TM_PBP2"/>
    <property type="match status" value="1"/>
</dbReference>